<organism evidence="7 8">
    <name type="scientific">Jatrophihabitans lederbergiae</name>
    <dbReference type="NCBI Taxonomy" id="3075547"/>
    <lineage>
        <taxon>Bacteria</taxon>
        <taxon>Bacillati</taxon>
        <taxon>Actinomycetota</taxon>
        <taxon>Actinomycetes</taxon>
        <taxon>Jatrophihabitantales</taxon>
        <taxon>Jatrophihabitantaceae</taxon>
        <taxon>Jatrophihabitans</taxon>
    </lineage>
</organism>
<name>A0ABU2JGQ3_9ACTN</name>
<dbReference type="PANTHER" id="PTHR30349:SF81">
    <property type="entry name" value="TYROSINE RECOMBINASE XERC"/>
    <property type="match status" value="1"/>
</dbReference>
<evidence type="ECO:0000259" key="6">
    <source>
        <dbReference type="PROSITE" id="PS51900"/>
    </source>
</evidence>
<comment type="caution">
    <text evidence="7">The sequence shown here is derived from an EMBL/GenBank/DDBJ whole genome shotgun (WGS) entry which is preliminary data.</text>
</comment>
<dbReference type="InterPro" id="IPR011010">
    <property type="entry name" value="DNA_brk_join_enz"/>
</dbReference>
<dbReference type="Pfam" id="PF00589">
    <property type="entry name" value="Phage_integrase"/>
    <property type="match status" value="1"/>
</dbReference>
<dbReference type="RefSeq" id="WP_311425018.1">
    <property type="nucleotide sequence ID" value="NZ_JAVREH010000057.1"/>
</dbReference>
<evidence type="ECO:0000256" key="2">
    <source>
        <dbReference type="ARBA" id="ARBA00023125"/>
    </source>
</evidence>
<evidence type="ECO:0000256" key="3">
    <source>
        <dbReference type="ARBA" id="ARBA00023172"/>
    </source>
</evidence>
<evidence type="ECO:0000256" key="4">
    <source>
        <dbReference type="PROSITE-ProRule" id="PRU01248"/>
    </source>
</evidence>
<dbReference type="Gene3D" id="1.10.443.10">
    <property type="entry name" value="Intergrase catalytic core"/>
    <property type="match status" value="1"/>
</dbReference>
<proteinExistence type="predicted"/>
<dbReference type="PROSITE" id="PS51898">
    <property type="entry name" value="TYR_RECOMBINASE"/>
    <property type="match status" value="1"/>
</dbReference>
<keyword evidence="2 4" id="KW-0238">DNA-binding</keyword>
<keyword evidence="3" id="KW-0233">DNA recombination</keyword>
<dbReference type="SUPFAM" id="SSF56349">
    <property type="entry name" value="DNA breaking-rejoining enzymes"/>
    <property type="match status" value="1"/>
</dbReference>
<evidence type="ECO:0000313" key="7">
    <source>
        <dbReference type="EMBL" id="MDT0263874.1"/>
    </source>
</evidence>
<keyword evidence="1" id="KW-0229">DNA integration</keyword>
<dbReference type="PANTHER" id="PTHR30349">
    <property type="entry name" value="PHAGE INTEGRASE-RELATED"/>
    <property type="match status" value="1"/>
</dbReference>
<dbReference type="Proteomes" id="UP001183176">
    <property type="component" value="Unassembled WGS sequence"/>
</dbReference>
<evidence type="ECO:0000313" key="8">
    <source>
        <dbReference type="Proteomes" id="UP001183176"/>
    </source>
</evidence>
<gene>
    <name evidence="7" type="ORF">RM423_21085</name>
</gene>
<dbReference type="InterPro" id="IPR002104">
    <property type="entry name" value="Integrase_catalytic"/>
</dbReference>
<evidence type="ECO:0000256" key="1">
    <source>
        <dbReference type="ARBA" id="ARBA00022908"/>
    </source>
</evidence>
<dbReference type="InterPro" id="IPR044068">
    <property type="entry name" value="CB"/>
</dbReference>
<sequence length="349" mass="37613">MATTTTVRTGKRPAAPATLSVAELAEQWLTAKRALESAGQAAKGHSDRARRADLARWGRLLTAIPHAPADEDTGLDVATDLAEVCLADLSTDELVSAVAAAKKAWSDATVARMLSTMRGFTRWLTRRQLLSLDPCDSELLRVSSRKQRRPRAVEEPDVEAMVLAAQTEPTGRQQMFWPVRDVALLRFLAGTGARAEEICGATIGEIDRRPERPIWRVGRSKGGKQRDVPLRGDTVDALDHWLEDRTVTLPGGAPRRGAPLFVRTDGTSLTERTLDRLLRAIALRAAVGLPAGAAAHAFRHHYGVTLALRGVPQAAISQLMGHADPRTTAIYTTVAASALIGVLDDAGLL</sequence>
<dbReference type="PROSITE" id="PS51900">
    <property type="entry name" value="CB"/>
    <property type="match status" value="1"/>
</dbReference>
<feature type="domain" description="Tyr recombinase" evidence="5">
    <location>
        <begin position="148"/>
        <end position="344"/>
    </location>
</feature>
<dbReference type="InterPro" id="IPR004107">
    <property type="entry name" value="Integrase_SAM-like_N"/>
</dbReference>
<accession>A0ABU2JGQ3</accession>
<reference evidence="8" key="1">
    <citation type="submission" date="2023-07" db="EMBL/GenBank/DDBJ databases">
        <title>30 novel species of actinomycetes from the DSMZ collection.</title>
        <authorList>
            <person name="Nouioui I."/>
        </authorList>
    </citation>
    <scope>NUCLEOTIDE SEQUENCE [LARGE SCALE GENOMIC DNA]</scope>
    <source>
        <strain evidence="8">DSM 44399</strain>
    </source>
</reference>
<dbReference type="Gene3D" id="1.10.150.130">
    <property type="match status" value="1"/>
</dbReference>
<dbReference type="EMBL" id="JAVREH010000057">
    <property type="protein sequence ID" value="MDT0263874.1"/>
    <property type="molecule type" value="Genomic_DNA"/>
</dbReference>
<evidence type="ECO:0000259" key="5">
    <source>
        <dbReference type="PROSITE" id="PS51898"/>
    </source>
</evidence>
<keyword evidence="8" id="KW-1185">Reference proteome</keyword>
<dbReference type="Pfam" id="PF02899">
    <property type="entry name" value="Phage_int_SAM_1"/>
    <property type="match status" value="1"/>
</dbReference>
<feature type="domain" description="Core-binding (CB)" evidence="6">
    <location>
        <begin position="19"/>
        <end position="125"/>
    </location>
</feature>
<dbReference type="InterPro" id="IPR010998">
    <property type="entry name" value="Integrase_recombinase_N"/>
</dbReference>
<dbReference type="InterPro" id="IPR050090">
    <property type="entry name" value="Tyrosine_recombinase_XerCD"/>
</dbReference>
<protein>
    <submittedName>
        <fullName evidence="7">Tyrosine-type recombinase/integrase</fullName>
    </submittedName>
</protein>
<dbReference type="InterPro" id="IPR013762">
    <property type="entry name" value="Integrase-like_cat_sf"/>
</dbReference>
<dbReference type="CDD" id="cd00397">
    <property type="entry name" value="DNA_BRE_C"/>
    <property type="match status" value="1"/>
</dbReference>